<evidence type="ECO:0000313" key="2">
    <source>
        <dbReference type="Proteomes" id="UP000245674"/>
    </source>
</evidence>
<proteinExistence type="predicted"/>
<keyword evidence="2" id="KW-1185">Reference proteome</keyword>
<dbReference type="Proteomes" id="UP000245674">
    <property type="component" value="Unassembled WGS sequence"/>
</dbReference>
<sequence>MIVRSELMKGSHVFHSKFLAHIASIAMVGGLLAPATLADEAHTDTEVRIGVMIDGVLTPADPADIAAATLGLPDRSPGEGGDVRPQLIDWNQWYGCFSLNHEDDVFAQYVHWWDGASQDVRLKCGTGGKDTGWGYKHIRGEHEGNWQDEFDAARAAGWDPQNDRMESWDDLMSFSAGQAIRYPEFRGGNTVNKTRCAVSEVIFYRVNSGEPVYSFRARAVWASDSDRLITSFPQAKEVC</sequence>
<evidence type="ECO:0000313" key="1">
    <source>
        <dbReference type="EMBL" id="PWJ64752.1"/>
    </source>
</evidence>
<organism evidence="1 2">
    <name type="scientific">Rathayibacter iranicus NCPPB 2253 = VKM Ac-1602</name>
    <dbReference type="NCBI Taxonomy" id="1328868"/>
    <lineage>
        <taxon>Bacteria</taxon>
        <taxon>Bacillati</taxon>
        <taxon>Actinomycetota</taxon>
        <taxon>Actinomycetes</taxon>
        <taxon>Micrococcales</taxon>
        <taxon>Microbacteriaceae</taxon>
        <taxon>Rathayibacter</taxon>
    </lineage>
</organism>
<accession>A0ABX5LD76</accession>
<gene>
    <name evidence="1" type="ORF">B0H03_104118</name>
</gene>
<protein>
    <submittedName>
        <fullName evidence="1">Uncharacterized protein</fullName>
    </submittedName>
</protein>
<comment type="caution">
    <text evidence="1">The sequence shown here is derived from an EMBL/GenBank/DDBJ whole genome shotgun (WGS) entry which is preliminary data.</text>
</comment>
<reference evidence="1 2" key="1">
    <citation type="submission" date="2018-03" db="EMBL/GenBank/DDBJ databases">
        <title>Genomic Encyclopedia of Type Strains, Phase III (KMG-III): the genomes of soil and plant-associated and newly described type strains.</title>
        <authorList>
            <person name="Whitman W."/>
        </authorList>
    </citation>
    <scope>NUCLEOTIDE SEQUENCE [LARGE SCALE GENOMIC DNA]</scope>
    <source>
        <strain evidence="1 2">VKM Ac-1602</strain>
    </source>
</reference>
<name>A0ABX5LD76_9MICO</name>
<dbReference type="EMBL" id="QGDV01000004">
    <property type="protein sequence ID" value="PWJ64752.1"/>
    <property type="molecule type" value="Genomic_DNA"/>
</dbReference>